<dbReference type="PANTHER" id="PTHR23502">
    <property type="entry name" value="MAJOR FACILITATOR SUPERFAMILY"/>
    <property type="match status" value="1"/>
</dbReference>
<keyword evidence="10" id="KW-1185">Reference proteome</keyword>
<evidence type="ECO:0000256" key="7">
    <source>
        <dbReference type="SAM" id="Phobius"/>
    </source>
</evidence>
<feature type="domain" description="Major facilitator superfamily (MFS) profile" evidence="8">
    <location>
        <begin position="56"/>
        <end position="484"/>
    </location>
</feature>
<keyword evidence="5 7" id="KW-0472">Membrane</keyword>
<evidence type="ECO:0000256" key="4">
    <source>
        <dbReference type="ARBA" id="ARBA00022989"/>
    </source>
</evidence>
<gene>
    <name evidence="9" type="ORF">MFLAVUS_006645</name>
</gene>
<feature type="transmembrane region" description="Helical" evidence="7">
    <location>
        <begin position="94"/>
        <end position="114"/>
    </location>
</feature>
<evidence type="ECO:0000256" key="5">
    <source>
        <dbReference type="ARBA" id="ARBA00023136"/>
    </source>
</evidence>
<feature type="transmembrane region" description="Helical" evidence="7">
    <location>
        <begin position="459"/>
        <end position="480"/>
    </location>
</feature>
<dbReference type="SUPFAM" id="SSF103473">
    <property type="entry name" value="MFS general substrate transporter"/>
    <property type="match status" value="1"/>
</dbReference>
<keyword evidence="2" id="KW-0813">Transport</keyword>
<evidence type="ECO:0000313" key="9">
    <source>
        <dbReference type="EMBL" id="GAA5813171.1"/>
    </source>
</evidence>
<dbReference type="InterPro" id="IPR020846">
    <property type="entry name" value="MFS_dom"/>
</dbReference>
<protein>
    <recommendedName>
        <fullName evidence="8">Major facilitator superfamily (MFS) profile domain-containing protein</fullName>
    </recommendedName>
</protein>
<comment type="caution">
    <text evidence="9">The sequence shown here is derived from an EMBL/GenBank/DDBJ whole genome shotgun (WGS) entry which is preliminary data.</text>
</comment>
<dbReference type="PROSITE" id="PS50850">
    <property type="entry name" value="MFS"/>
    <property type="match status" value="1"/>
</dbReference>
<feature type="transmembrane region" description="Helical" evidence="7">
    <location>
        <begin position="276"/>
        <end position="303"/>
    </location>
</feature>
<feature type="transmembrane region" description="Helical" evidence="7">
    <location>
        <begin position="323"/>
        <end position="342"/>
    </location>
</feature>
<feature type="transmembrane region" description="Helical" evidence="7">
    <location>
        <begin position="180"/>
        <end position="202"/>
    </location>
</feature>
<feature type="compositionally biased region" description="Basic and acidic residues" evidence="6">
    <location>
        <begin position="8"/>
        <end position="25"/>
    </location>
</feature>
<comment type="subcellular location">
    <subcellularLocation>
        <location evidence="1">Membrane</location>
        <topology evidence="1">Multi-pass membrane protein</topology>
    </subcellularLocation>
</comment>
<dbReference type="Pfam" id="PF07690">
    <property type="entry name" value="MFS_1"/>
    <property type="match status" value="1"/>
</dbReference>
<name>A0ABP9Z240_9FUNG</name>
<dbReference type="EMBL" id="BAABUK010000016">
    <property type="protein sequence ID" value="GAA5813171.1"/>
    <property type="molecule type" value="Genomic_DNA"/>
</dbReference>
<evidence type="ECO:0000256" key="6">
    <source>
        <dbReference type="SAM" id="MobiDB-lite"/>
    </source>
</evidence>
<dbReference type="PANTHER" id="PTHR23502:SF51">
    <property type="entry name" value="QUINIDINE RESISTANCE PROTEIN 1-RELATED"/>
    <property type="match status" value="1"/>
</dbReference>
<evidence type="ECO:0000256" key="3">
    <source>
        <dbReference type="ARBA" id="ARBA00022692"/>
    </source>
</evidence>
<proteinExistence type="predicted"/>
<feature type="transmembrane region" description="Helical" evidence="7">
    <location>
        <begin position="121"/>
        <end position="139"/>
    </location>
</feature>
<keyword evidence="3 7" id="KW-0812">Transmembrane</keyword>
<evidence type="ECO:0000256" key="2">
    <source>
        <dbReference type="ARBA" id="ARBA00022448"/>
    </source>
</evidence>
<evidence type="ECO:0000313" key="10">
    <source>
        <dbReference type="Proteomes" id="UP001473302"/>
    </source>
</evidence>
<feature type="transmembrane region" description="Helical" evidence="7">
    <location>
        <begin position="370"/>
        <end position="392"/>
    </location>
</feature>
<sequence length="508" mass="56117">MVSITIEKTNHDYPEEDISSKEDASSSKLESVTVTDTVVDQEEPYTVFSKNTLIRLLAITSFTGMISPLTGSIYFPAVNKIEAELDISTEQVNLIITVYMVLQATSPTFWGTIADSWGRRPVLLVTMVIYCASCIGLALTPNYAVLMILRMVQAFGSSSLIAISAGILSDIVQSKNRGSFYGIYSIGQSLGPVLGPVLGGIISEKLGWRWIFWVLLILGCACLFIVGFFVPETLRVLVGNGSGYANPTPSQWLKKRGSKELVDQDKKKLKHPKMNFLAPFTYLLEPDVFLILWINGMVFTVFYCIMTSTTKQFSIYYPYLSELEIGVCFLSMGLGTIIGGFTKGKLLDRDYRKASCKAEFSIYTARLKNVWLHLIAMQVATCIYGWMIQIGAPLPAALAIQFVFAFNSSSVTSTCQTLLVDLFPGKGASITASNNLMRCILGAAATAYIEPAIQGVGMGWIFTILGICLFISNICVPILLKRGPQWNKRRLERQDIKNVDLFSCCRRG</sequence>
<dbReference type="InterPro" id="IPR036259">
    <property type="entry name" value="MFS_trans_sf"/>
</dbReference>
<evidence type="ECO:0000259" key="8">
    <source>
        <dbReference type="PROSITE" id="PS50850"/>
    </source>
</evidence>
<accession>A0ABP9Z240</accession>
<feature type="region of interest" description="Disordered" evidence="6">
    <location>
        <begin position="1"/>
        <end position="26"/>
    </location>
</feature>
<organism evidence="9 10">
    <name type="scientific">Mucor flavus</name>
    <dbReference type="NCBI Taxonomy" id="439312"/>
    <lineage>
        <taxon>Eukaryota</taxon>
        <taxon>Fungi</taxon>
        <taxon>Fungi incertae sedis</taxon>
        <taxon>Mucoromycota</taxon>
        <taxon>Mucoromycotina</taxon>
        <taxon>Mucoromycetes</taxon>
        <taxon>Mucorales</taxon>
        <taxon>Mucorineae</taxon>
        <taxon>Mucoraceae</taxon>
        <taxon>Mucor</taxon>
    </lineage>
</organism>
<keyword evidence="4 7" id="KW-1133">Transmembrane helix</keyword>
<dbReference type="Proteomes" id="UP001473302">
    <property type="component" value="Unassembled WGS sequence"/>
</dbReference>
<feature type="transmembrane region" description="Helical" evidence="7">
    <location>
        <begin position="53"/>
        <end position="74"/>
    </location>
</feature>
<feature type="transmembrane region" description="Helical" evidence="7">
    <location>
        <begin position="208"/>
        <end position="230"/>
    </location>
</feature>
<dbReference type="Gene3D" id="1.20.1250.20">
    <property type="entry name" value="MFS general substrate transporter like domains"/>
    <property type="match status" value="1"/>
</dbReference>
<evidence type="ECO:0000256" key="1">
    <source>
        <dbReference type="ARBA" id="ARBA00004141"/>
    </source>
</evidence>
<feature type="transmembrane region" description="Helical" evidence="7">
    <location>
        <begin position="145"/>
        <end position="168"/>
    </location>
</feature>
<reference evidence="9 10" key="1">
    <citation type="submission" date="2024-04" db="EMBL/GenBank/DDBJ databases">
        <title>genome sequences of Mucor flavus KT1a and Helicostylum pulchrum KT1b strains isolated from the surface of a dry-aged beef.</title>
        <authorList>
            <person name="Toyotome T."/>
            <person name="Hosono M."/>
            <person name="Torimaru M."/>
            <person name="Fukuda K."/>
            <person name="Mikami N."/>
        </authorList>
    </citation>
    <scope>NUCLEOTIDE SEQUENCE [LARGE SCALE GENOMIC DNA]</scope>
    <source>
        <strain evidence="9 10">KT1a</strain>
    </source>
</reference>
<dbReference type="InterPro" id="IPR011701">
    <property type="entry name" value="MFS"/>
</dbReference>